<dbReference type="RefSeq" id="WP_002213310.1">
    <property type="nucleotide sequence ID" value="NC_008150.1"/>
</dbReference>
<dbReference type="PIRSF" id="PIRSF008159">
    <property type="entry name" value="UCP008159_ABC"/>
    <property type="match status" value="1"/>
</dbReference>
<dbReference type="AlphaFoldDB" id="A0A0H2Y9Z5"/>
<accession>A0A0H2Y9Z5</accession>
<dbReference type="Proteomes" id="UP000001971">
    <property type="component" value="Chromosome"/>
</dbReference>
<name>A0A0H2Y9Z5_YERPA</name>
<sequence precursor="true">MRYVLHYNGFITVSRLITLLLTGAAMIYSQLAQAHPHSFIDMKTTFINEKQMLVGMKMVWTMDEITSSDLLYDAENAKSDSEIWKKLAAEVMANVLGQHYFTDIYRDGQPVKYKNLPTEYHLSRQGHQAVLSFVLPLAEPQPLVGKPFIISTYDPTYFVDMAYADQKALSLSAEMEKNCKLTLMTPNPDASLQAYALSLDKSDSPGDDMELGKQFAQQVTLQCQ</sequence>
<evidence type="ECO:0000313" key="2">
    <source>
        <dbReference type="Proteomes" id="UP000001971"/>
    </source>
</evidence>
<proteinExistence type="predicted"/>
<evidence type="ECO:0008006" key="3">
    <source>
        <dbReference type="Google" id="ProtNLM"/>
    </source>
</evidence>
<dbReference type="InterPro" id="IPR010412">
    <property type="entry name" value="DUF1007"/>
</dbReference>
<protein>
    <recommendedName>
        <fullName evidence="3">Periplasmic or exported protein</fullName>
    </recommendedName>
</protein>
<dbReference type="GeneID" id="57975859"/>
<reference evidence="1 2" key="1">
    <citation type="journal article" date="2006" name="J. Bacteriol.">
        <title>Complete genome sequence of Yersinia pestis strains Antiqua and Nepal516: evidence of gene reduction in an emerging pathogen.</title>
        <authorList>
            <person name="Chain P.S."/>
            <person name="Hu P."/>
            <person name="Malfatti S.A."/>
            <person name="Radnedge L."/>
            <person name="Larimer F."/>
            <person name="Vergez L.M."/>
            <person name="Worsham P."/>
            <person name="Chu M.C."/>
            <person name="Andersen G.L."/>
        </authorList>
    </citation>
    <scope>NUCLEOTIDE SEQUENCE [LARGE SCALE GENOMIC DNA]</scope>
    <source>
        <strain evidence="1 2">Antiqua</strain>
    </source>
</reference>
<gene>
    <name evidence="1" type="ordered locus">YPA_2342</name>
</gene>
<evidence type="ECO:0000313" key="1">
    <source>
        <dbReference type="EMBL" id="ABG14307.1"/>
    </source>
</evidence>
<dbReference type="Pfam" id="PF06226">
    <property type="entry name" value="DUF1007"/>
    <property type="match status" value="1"/>
</dbReference>
<dbReference type="EMBL" id="CP000308">
    <property type="protein sequence ID" value="ABG14307.1"/>
    <property type="molecule type" value="Genomic_DNA"/>
</dbReference>
<dbReference type="KEGG" id="ypa:YPA_2342"/>
<dbReference type="InterPro" id="IPR016537">
    <property type="entry name" value="UCP008159_ABC"/>
</dbReference>
<organism evidence="1 2">
    <name type="scientific">Yersinia pestis bv. Antiqua (strain Antiqua)</name>
    <dbReference type="NCBI Taxonomy" id="360102"/>
    <lineage>
        <taxon>Bacteria</taxon>
        <taxon>Pseudomonadati</taxon>
        <taxon>Pseudomonadota</taxon>
        <taxon>Gammaproteobacteria</taxon>
        <taxon>Enterobacterales</taxon>
        <taxon>Yersiniaceae</taxon>
        <taxon>Yersinia</taxon>
    </lineage>
</organism>